<dbReference type="EMBL" id="JACDUU010000002">
    <property type="protein sequence ID" value="MBA2870959.1"/>
    <property type="molecule type" value="Genomic_DNA"/>
</dbReference>
<protein>
    <submittedName>
        <fullName evidence="1">Uncharacterized protein</fullName>
    </submittedName>
</protein>
<accession>A0A7V9YYU0</accession>
<reference evidence="1 2" key="1">
    <citation type="submission" date="2020-07" db="EMBL/GenBank/DDBJ databases">
        <title>Genomic Encyclopedia of Type Strains, Phase IV (KMG-IV): sequencing the most valuable type-strain genomes for metagenomic binning, comparative biology and taxonomic classification.</title>
        <authorList>
            <person name="Goeker M."/>
        </authorList>
    </citation>
    <scope>NUCLEOTIDE SEQUENCE [LARGE SCALE GENOMIC DNA]</scope>
    <source>
        <strain evidence="1 2">DSM 25220</strain>
    </source>
</reference>
<name>A0A7V9YYU0_9BACL</name>
<proteinExistence type="predicted"/>
<evidence type="ECO:0000313" key="2">
    <source>
        <dbReference type="Proteomes" id="UP000580891"/>
    </source>
</evidence>
<dbReference type="AlphaFoldDB" id="A0A7V9YYU0"/>
<gene>
    <name evidence="1" type="ORF">HNQ85_001229</name>
</gene>
<sequence length="34" mass="3751">MEIRSKQGFLVPGVEMKVIGKDGEVQWDGAEMGE</sequence>
<evidence type="ECO:0000313" key="1">
    <source>
        <dbReference type="EMBL" id="MBA2870959.1"/>
    </source>
</evidence>
<comment type="caution">
    <text evidence="1">The sequence shown here is derived from an EMBL/GenBank/DDBJ whole genome shotgun (WGS) entry which is preliminary data.</text>
</comment>
<organism evidence="1 2">
    <name type="scientific">[Anoxybacillus] calidus</name>
    <dbReference type="NCBI Taxonomy" id="575178"/>
    <lineage>
        <taxon>Bacteria</taxon>
        <taxon>Bacillati</taxon>
        <taxon>Bacillota</taxon>
        <taxon>Bacilli</taxon>
        <taxon>Bacillales</taxon>
        <taxon>Anoxybacillaceae</taxon>
        <taxon>Paranoxybacillus</taxon>
    </lineage>
</organism>
<dbReference type="Proteomes" id="UP000580891">
    <property type="component" value="Unassembled WGS sequence"/>
</dbReference>
<keyword evidence="2" id="KW-1185">Reference proteome</keyword>